<gene>
    <name evidence="4" type="primary">Fcer2_2</name>
    <name evidence="4" type="ORF">FJT64_005382</name>
</gene>
<keyword evidence="1" id="KW-1015">Disulfide bond</keyword>
<evidence type="ECO:0000259" key="3">
    <source>
        <dbReference type="PROSITE" id="PS50041"/>
    </source>
</evidence>
<accession>A0A6A4VR77</accession>
<feature type="domain" description="C-type lectin" evidence="3">
    <location>
        <begin position="194"/>
        <end position="307"/>
    </location>
</feature>
<dbReference type="InterPro" id="IPR016186">
    <property type="entry name" value="C-type_lectin-like/link_sf"/>
</dbReference>
<proteinExistence type="predicted"/>
<protein>
    <submittedName>
        <fullName evidence="4">Low affinity immunoglobulin epsilon Fc receptor</fullName>
    </submittedName>
</protein>
<dbReference type="PANTHER" id="PTHR22803">
    <property type="entry name" value="MANNOSE, PHOSPHOLIPASE, LECTIN RECEPTOR RELATED"/>
    <property type="match status" value="1"/>
</dbReference>
<dbReference type="SMART" id="SM00034">
    <property type="entry name" value="CLECT"/>
    <property type="match status" value="1"/>
</dbReference>
<dbReference type="InterPro" id="IPR016187">
    <property type="entry name" value="CTDL_fold"/>
</dbReference>
<dbReference type="Pfam" id="PF00059">
    <property type="entry name" value="Lectin_C"/>
    <property type="match status" value="1"/>
</dbReference>
<dbReference type="OrthoDB" id="10057776at2759"/>
<dbReference type="InterPro" id="IPR001304">
    <property type="entry name" value="C-type_lectin-like"/>
</dbReference>
<organism evidence="4 5">
    <name type="scientific">Amphibalanus amphitrite</name>
    <name type="common">Striped barnacle</name>
    <name type="synonym">Balanus amphitrite</name>
    <dbReference type="NCBI Taxonomy" id="1232801"/>
    <lineage>
        <taxon>Eukaryota</taxon>
        <taxon>Metazoa</taxon>
        <taxon>Ecdysozoa</taxon>
        <taxon>Arthropoda</taxon>
        <taxon>Crustacea</taxon>
        <taxon>Multicrustacea</taxon>
        <taxon>Cirripedia</taxon>
        <taxon>Thoracica</taxon>
        <taxon>Thoracicalcarea</taxon>
        <taxon>Balanomorpha</taxon>
        <taxon>Balanoidea</taxon>
        <taxon>Balanidae</taxon>
        <taxon>Amphibalaninae</taxon>
        <taxon>Amphibalanus</taxon>
    </lineage>
</organism>
<dbReference type="PROSITE" id="PS50041">
    <property type="entry name" value="C_TYPE_LECTIN_2"/>
    <property type="match status" value="1"/>
</dbReference>
<sequence>MGHMKPNSAEPLDAEDQARRRRRAAASSDDDRLAAFARDLSDSWYSDLPPKLDAGGVSTSNANKKSTFIRLFSHRVKRTTPRGRPANSNERSEGHTCDDPRLCGVTVLMDGRPVLTVIGCYMPYWDGQAGNSEEYDSVIAKLDALIMALRPSAPVVVADSAVHICSHIIMVRSALLLALVAATSALCPSDWVQFNSSCYYLSTYTSTWRNGQTTCETLGGHLMSIASPSEQDVVTTYLHAADAWIGLNDLVDDGRFQWTDGTPVQYVNWADGQPNDLFDQDCVSVLEDGSGKWDDNHCVYTKLFICEKDAF</sequence>
<dbReference type="Gene3D" id="3.10.100.10">
    <property type="entry name" value="Mannose-Binding Protein A, subunit A"/>
    <property type="match status" value="1"/>
</dbReference>
<reference evidence="4 5" key="1">
    <citation type="submission" date="2019-07" db="EMBL/GenBank/DDBJ databases">
        <title>Draft genome assembly of a fouling barnacle, Amphibalanus amphitrite (Darwin, 1854): The first reference genome for Thecostraca.</title>
        <authorList>
            <person name="Kim W."/>
        </authorList>
    </citation>
    <scope>NUCLEOTIDE SEQUENCE [LARGE SCALE GENOMIC DNA]</scope>
    <source>
        <strain evidence="4">SNU_AA5</strain>
        <tissue evidence="4">Soma without cirri and trophi</tissue>
    </source>
</reference>
<dbReference type="InterPro" id="IPR018378">
    <property type="entry name" value="C-type_lectin_CS"/>
</dbReference>
<dbReference type="AlphaFoldDB" id="A0A6A4VR77"/>
<comment type="caution">
    <text evidence="4">The sequence shown here is derived from an EMBL/GenBank/DDBJ whole genome shotgun (WGS) entry which is preliminary data.</text>
</comment>
<dbReference type="Proteomes" id="UP000440578">
    <property type="component" value="Unassembled WGS sequence"/>
</dbReference>
<name>A0A6A4VR77_AMPAM</name>
<dbReference type="EMBL" id="VIIS01001507">
    <property type="protein sequence ID" value="KAF0297176.1"/>
    <property type="molecule type" value="Genomic_DNA"/>
</dbReference>
<evidence type="ECO:0000313" key="5">
    <source>
        <dbReference type="Proteomes" id="UP000440578"/>
    </source>
</evidence>
<dbReference type="InterPro" id="IPR050111">
    <property type="entry name" value="C-type_lectin/snaclec_domain"/>
</dbReference>
<feature type="region of interest" description="Disordered" evidence="2">
    <location>
        <begin position="1"/>
        <end position="32"/>
    </location>
</feature>
<dbReference type="CDD" id="cd00037">
    <property type="entry name" value="CLECT"/>
    <property type="match status" value="1"/>
</dbReference>
<evidence type="ECO:0000256" key="1">
    <source>
        <dbReference type="ARBA" id="ARBA00023157"/>
    </source>
</evidence>
<dbReference type="SUPFAM" id="SSF56436">
    <property type="entry name" value="C-type lectin-like"/>
    <property type="match status" value="1"/>
</dbReference>
<evidence type="ECO:0000256" key="2">
    <source>
        <dbReference type="SAM" id="MobiDB-lite"/>
    </source>
</evidence>
<evidence type="ECO:0000313" key="4">
    <source>
        <dbReference type="EMBL" id="KAF0297176.1"/>
    </source>
</evidence>
<keyword evidence="4" id="KW-0675">Receptor</keyword>
<keyword evidence="5" id="KW-1185">Reference proteome</keyword>
<dbReference type="PROSITE" id="PS00615">
    <property type="entry name" value="C_TYPE_LECTIN_1"/>
    <property type="match status" value="1"/>
</dbReference>